<keyword evidence="8" id="KW-0175">Coiled coil</keyword>
<feature type="compositionally biased region" description="Polar residues" evidence="13">
    <location>
        <begin position="1"/>
        <end position="10"/>
    </location>
</feature>
<dbReference type="GO" id="GO:0097431">
    <property type="term" value="C:mitotic spindle pole"/>
    <property type="evidence" value="ECO:0007669"/>
    <property type="project" value="TreeGrafter"/>
</dbReference>
<keyword evidence="11" id="KW-0206">Cytoskeleton</keyword>
<evidence type="ECO:0000256" key="2">
    <source>
        <dbReference type="ARBA" id="ARBA00004572"/>
    </source>
</evidence>
<reference evidence="14 15" key="1">
    <citation type="submission" date="2024-04" db="EMBL/GenBank/DDBJ databases">
        <authorList>
            <person name="Waldvogel A.-M."/>
            <person name="Schoenle A."/>
        </authorList>
    </citation>
    <scope>NUCLEOTIDE SEQUENCE [LARGE SCALE GENOMIC DNA]</scope>
</reference>
<evidence type="ECO:0000256" key="6">
    <source>
        <dbReference type="ARBA" id="ARBA00022787"/>
    </source>
</evidence>
<evidence type="ECO:0000313" key="15">
    <source>
        <dbReference type="Proteomes" id="UP001497482"/>
    </source>
</evidence>
<dbReference type="PANTHER" id="PTHR16056">
    <property type="entry name" value="REGULATOR OF MICROTUBULE DYNAMICS PROTEIN"/>
    <property type="match status" value="1"/>
</dbReference>
<feature type="region of interest" description="Disordered" evidence="13">
    <location>
        <begin position="439"/>
        <end position="508"/>
    </location>
</feature>
<dbReference type="PANTHER" id="PTHR16056:SF18">
    <property type="entry name" value="REGULATOR OF MICROTUBULE DYNAMICS PROTEIN 3"/>
    <property type="match status" value="1"/>
</dbReference>
<gene>
    <name evidence="14" type="ORF">KC01_LOCUS15526</name>
</gene>
<keyword evidence="7" id="KW-1133">Transmembrane helix</keyword>
<evidence type="ECO:0000256" key="12">
    <source>
        <dbReference type="ARBA" id="ARBA00023242"/>
    </source>
</evidence>
<feature type="compositionally biased region" description="Acidic residues" evidence="13">
    <location>
        <begin position="25"/>
        <end position="46"/>
    </location>
</feature>
<dbReference type="Pfam" id="PF21033">
    <property type="entry name" value="RMD1-3"/>
    <property type="match status" value="1"/>
</dbReference>
<evidence type="ECO:0000256" key="8">
    <source>
        <dbReference type="ARBA" id="ARBA00023054"/>
    </source>
</evidence>
<dbReference type="GO" id="GO:0005634">
    <property type="term" value="C:nucleus"/>
    <property type="evidence" value="ECO:0007669"/>
    <property type="project" value="UniProtKB-SubCell"/>
</dbReference>
<name>A0AAV2KCR7_KNICA</name>
<sequence>MMNKYSTANAESDYTDRETDREETDREETDREETEQNEEQDSEGEDQSCATVITLKHDDSQDEDLGEETGATGQDGHQRALQLLTEAPSGELSLLLAQSDILHTGDSRLQEEGHRLLQDNRQEYEENREFVWRLARAHSDMFWCEADPQRRRDLAQQGLEEAELALQKNGLNKDCHKWFAVLANLTDDGNMHSKLRSLRILKEHLDQALALTDTDPLCFFLLGKWCYQVATLDWLERKAAAALYDSAPSSSLQEALLNFMKAEELSPGFSKTVRLYIAKVSDFGRLHLFLWFTSGKRLCRTRQKHKVKQRAPKVKQTEPKVKQTEAKVTQTEAKVKQTEAKVTQTEAKVKQTEAKVTQTEAKVTQTEPKVKQTEAKVTQTEAKVKQTEAKVTQTEAKVKQTEAKVTQTEAKVKQTEAKVTQTEAKVKQTEAKVTQTEAKVKQTEAKVTQTEAKVTQTEPKVKQTEAKVKQAEPKVTQTEPKVKQGEPKVKQTEAKVKQTEPKVTQTEA</sequence>
<protein>
    <submittedName>
        <fullName evidence="14">Uncharacterized protein</fullName>
    </submittedName>
</protein>
<comment type="subcellular location">
    <subcellularLocation>
        <location evidence="3">Cytoplasm</location>
        <location evidence="3">Cytoskeleton</location>
        <location evidence="3">Spindle pole</location>
    </subcellularLocation>
    <subcellularLocation>
        <location evidence="2">Mitochondrion outer membrane</location>
        <topology evidence="2">Single-pass membrane protein</topology>
    </subcellularLocation>
    <subcellularLocation>
        <location evidence="1">Nucleus</location>
    </subcellularLocation>
</comment>
<feature type="compositionally biased region" description="Polar residues" evidence="13">
    <location>
        <begin position="445"/>
        <end position="458"/>
    </location>
</feature>
<keyword evidence="6" id="KW-1000">Mitochondrion outer membrane</keyword>
<proteinExistence type="predicted"/>
<dbReference type="InterPro" id="IPR000533">
    <property type="entry name" value="Tropomyosin"/>
</dbReference>
<evidence type="ECO:0000256" key="4">
    <source>
        <dbReference type="ARBA" id="ARBA00022490"/>
    </source>
</evidence>
<dbReference type="AlphaFoldDB" id="A0AAV2KCR7"/>
<dbReference type="EMBL" id="OZ035839">
    <property type="protein sequence ID" value="CAL1585294.1"/>
    <property type="molecule type" value="Genomic_DNA"/>
</dbReference>
<dbReference type="Gene3D" id="1.20.5.170">
    <property type="match status" value="2"/>
</dbReference>
<organism evidence="14 15">
    <name type="scientific">Knipowitschia caucasica</name>
    <name type="common">Caucasian dwarf goby</name>
    <name type="synonym">Pomatoschistus caucasicus</name>
    <dbReference type="NCBI Taxonomy" id="637954"/>
    <lineage>
        <taxon>Eukaryota</taxon>
        <taxon>Metazoa</taxon>
        <taxon>Chordata</taxon>
        <taxon>Craniata</taxon>
        <taxon>Vertebrata</taxon>
        <taxon>Euteleostomi</taxon>
        <taxon>Actinopterygii</taxon>
        <taxon>Neopterygii</taxon>
        <taxon>Teleostei</taxon>
        <taxon>Neoteleostei</taxon>
        <taxon>Acanthomorphata</taxon>
        <taxon>Gobiaria</taxon>
        <taxon>Gobiiformes</taxon>
        <taxon>Gobioidei</taxon>
        <taxon>Gobiidae</taxon>
        <taxon>Gobiinae</taxon>
        <taxon>Knipowitschia</taxon>
    </lineage>
</organism>
<dbReference type="InterPro" id="IPR049039">
    <property type="entry name" value="RMD1-3_a_helical_rpt"/>
</dbReference>
<accession>A0AAV2KCR7</accession>
<dbReference type="SUPFAM" id="SSF57997">
    <property type="entry name" value="Tropomyosin"/>
    <property type="match status" value="1"/>
</dbReference>
<feature type="compositionally biased region" description="Basic and acidic residues" evidence="13">
    <location>
        <begin position="480"/>
        <end position="500"/>
    </location>
</feature>
<feature type="region of interest" description="Disordered" evidence="13">
    <location>
        <begin position="1"/>
        <end position="76"/>
    </location>
</feature>
<evidence type="ECO:0000256" key="9">
    <source>
        <dbReference type="ARBA" id="ARBA00023128"/>
    </source>
</evidence>
<evidence type="ECO:0000256" key="5">
    <source>
        <dbReference type="ARBA" id="ARBA00022692"/>
    </source>
</evidence>
<feature type="compositionally biased region" description="Basic and acidic residues" evidence="13">
    <location>
        <begin position="459"/>
        <end position="472"/>
    </location>
</feature>
<evidence type="ECO:0000256" key="3">
    <source>
        <dbReference type="ARBA" id="ARBA00004647"/>
    </source>
</evidence>
<keyword evidence="5" id="KW-0812">Transmembrane</keyword>
<dbReference type="Pfam" id="PF00261">
    <property type="entry name" value="Tropomyosin"/>
    <property type="match status" value="1"/>
</dbReference>
<feature type="compositionally biased region" description="Basic residues" evidence="13">
    <location>
        <begin position="303"/>
        <end position="313"/>
    </location>
</feature>
<evidence type="ECO:0000256" key="11">
    <source>
        <dbReference type="ARBA" id="ARBA00023212"/>
    </source>
</evidence>
<feature type="region of interest" description="Disordered" evidence="13">
    <location>
        <begin position="303"/>
        <end position="322"/>
    </location>
</feature>
<keyword evidence="15" id="KW-1185">Reference proteome</keyword>
<keyword evidence="4" id="KW-0963">Cytoplasm</keyword>
<dbReference type="GO" id="GO:0008017">
    <property type="term" value="F:microtubule binding"/>
    <property type="evidence" value="ECO:0007669"/>
    <property type="project" value="TreeGrafter"/>
</dbReference>
<feature type="compositionally biased region" description="Basic and acidic residues" evidence="13">
    <location>
        <begin position="14"/>
        <end position="24"/>
    </location>
</feature>
<keyword evidence="10" id="KW-0472">Membrane</keyword>
<dbReference type="GO" id="GO:0005741">
    <property type="term" value="C:mitochondrial outer membrane"/>
    <property type="evidence" value="ECO:0007669"/>
    <property type="project" value="UniProtKB-SubCell"/>
</dbReference>
<evidence type="ECO:0000256" key="13">
    <source>
        <dbReference type="SAM" id="MobiDB-lite"/>
    </source>
</evidence>
<keyword evidence="12" id="KW-0539">Nucleus</keyword>
<dbReference type="GO" id="GO:0005876">
    <property type="term" value="C:spindle microtubule"/>
    <property type="evidence" value="ECO:0007669"/>
    <property type="project" value="TreeGrafter"/>
</dbReference>
<dbReference type="Proteomes" id="UP001497482">
    <property type="component" value="Chromosome 17"/>
</dbReference>
<evidence type="ECO:0000313" key="14">
    <source>
        <dbReference type="EMBL" id="CAL1585294.1"/>
    </source>
</evidence>
<evidence type="ECO:0000256" key="10">
    <source>
        <dbReference type="ARBA" id="ARBA00023136"/>
    </source>
</evidence>
<evidence type="ECO:0000256" key="7">
    <source>
        <dbReference type="ARBA" id="ARBA00022989"/>
    </source>
</evidence>
<keyword evidence="9" id="KW-0496">Mitochondrion</keyword>
<evidence type="ECO:0000256" key="1">
    <source>
        <dbReference type="ARBA" id="ARBA00004123"/>
    </source>
</evidence>